<gene>
    <name evidence="3" type="ORF">OBBRIDRAFT_839837</name>
</gene>
<evidence type="ECO:0000256" key="1">
    <source>
        <dbReference type="SAM" id="MobiDB-lite"/>
    </source>
</evidence>
<keyword evidence="2" id="KW-0472">Membrane</keyword>
<feature type="compositionally biased region" description="Polar residues" evidence="1">
    <location>
        <begin position="36"/>
        <end position="52"/>
    </location>
</feature>
<organism evidence="3 4">
    <name type="scientific">Obba rivulosa</name>
    <dbReference type="NCBI Taxonomy" id="1052685"/>
    <lineage>
        <taxon>Eukaryota</taxon>
        <taxon>Fungi</taxon>
        <taxon>Dikarya</taxon>
        <taxon>Basidiomycota</taxon>
        <taxon>Agaricomycotina</taxon>
        <taxon>Agaricomycetes</taxon>
        <taxon>Polyporales</taxon>
        <taxon>Gelatoporiaceae</taxon>
        <taxon>Obba</taxon>
    </lineage>
</organism>
<keyword evidence="2" id="KW-1133">Transmembrane helix</keyword>
<keyword evidence="4" id="KW-1185">Reference proteome</keyword>
<evidence type="ECO:0000256" key="2">
    <source>
        <dbReference type="SAM" id="Phobius"/>
    </source>
</evidence>
<protein>
    <submittedName>
        <fullName evidence="3">Uncharacterized protein</fullName>
    </submittedName>
</protein>
<accession>A0A8E2DF02</accession>
<keyword evidence="2" id="KW-0812">Transmembrane</keyword>
<dbReference type="EMBL" id="KV722697">
    <property type="protein sequence ID" value="OCH84267.1"/>
    <property type="molecule type" value="Genomic_DNA"/>
</dbReference>
<feature type="region of interest" description="Disordered" evidence="1">
    <location>
        <begin position="75"/>
        <end position="98"/>
    </location>
</feature>
<feature type="transmembrane region" description="Helical" evidence="2">
    <location>
        <begin position="261"/>
        <end position="281"/>
    </location>
</feature>
<evidence type="ECO:0000313" key="3">
    <source>
        <dbReference type="EMBL" id="OCH84267.1"/>
    </source>
</evidence>
<dbReference type="Proteomes" id="UP000250043">
    <property type="component" value="Unassembled WGS sequence"/>
</dbReference>
<proteinExistence type="predicted"/>
<evidence type="ECO:0000313" key="4">
    <source>
        <dbReference type="Proteomes" id="UP000250043"/>
    </source>
</evidence>
<sequence>MVIAKKAKVPEFTINNGEADGRFEENESIEHQSALMSSFKGSTKPKSSSTVKRVQPVQMKHEPKAKTVVMKQETIESGLPTDDGLEESFQTTPEKGKTKPTLVALPSAVHKVWNQFATTFEQWAAAQQNPFDIDDASITRTVHCIYEAFYGETNEQLFIDDCDTVKLCKQWCSQYKNGIAKVAVALVEQSFNQLAVKEFYNDMSQRVEHARSELADHGFLFKVKQPRSSTFMSTDFLIIFSNHFLRMRQWQPIEVPALGDMIPIGGLALAAAALFCAFDLYKRVCWKFQPDPPSPARIGVPAW</sequence>
<feature type="region of interest" description="Disordered" evidence="1">
    <location>
        <begin position="36"/>
        <end position="56"/>
    </location>
</feature>
<reference evidence="3 4" key="1">
    <citation type="submission" date="2016-07" db="EMBL/GenBank/DDBJ databases">
        <title>Draft genome of the white-rot fungus Obba rivulosa 3A-2.</title>
        <authorList>
            <consortium name="DOE Joint Genome Institute"/>
            <person name="Miettinen O."/>
            <person name="Riley R."/>
            <person name="Acob R."/>
            <person name="Barry K."/>
            <person name="Cullen D."/>
            <person name="De Vries R."/>
            <person name="Hainaut M."/>
            <person name="Hatakka A."/>
            <person name="Henrissat B."/>
            <person name="Hilden K."/>
            <person name="Kuo R."/>
            <person name="Labutti K."/>
            <person name="Lipzen A."/>
            <person name="Makela M.R."/>
            <person name="Sandor L."/>
            <person name="Spatafora J.W."/>
            <person name="Grigoriev I.V."/>
            <person name="Hibbett D.S."/>
        </authorList>
    </citation>
    <scope>NUCLEOTIDE SEQUENCE [LARGE SCALE GENOMIC DNA]</scope>
    <source>
        <strain evidence="3 4">3A-2</strain>
    </source>
</reference>
<name>A0A8E2DF02_9APHY</name>
<dbReference type="AlphaFoldDB" id="A0A8E2DF02"/>